<dbReference type="Gene3D" id="2.10.110.10">
    <property type="entry name" value="Cysteine Rich Protein"/>
    <property type="match status" value="1"/>
</dbReference>
<dbReference type="PANTHER" id="PTHR46218:SF4">
    <property type="entry name" value="LIM AND SH3 DOMAIN PROTEIN LASP"/>
    <property type="match status" value="1"/>
</dbReference>
<evidence type="ECO:0000313" key="11">
    <source>
        <dbReference type="EnsemblMetazoa" id="BGLB013403-PD"/>
    </source>
</evidence>
<feature type="compositionally biased region" description="Basic and acidic residues" evidence="8">
    <location>
        <begin position="128"/>
        <end position="145"/>
    </location>
</feature>
<dbReference type="GO" id="GO:0005737">
    <property type="term" value="C:cytoplasm"/>
    <property type="evidence" value="ECO:0007669"/>
    <property type="project" value="UniProtKB-ARBA"/>
</dbReference>
<dbReference type="SMART" id="SM00132">
    <property type="entry name" value="LIM"/>
    <property type="match status" value="1"/>
</dbReference>
<dbReference type="SUPFAM" id="SSF57716">
    <property type="entry name" value="Glucocorticoid receptor-like (DNA-binding domain)"/>
    <property type="match status" value="1"/>
</dbReference>
<dbReference type="CDD" id="cd11789">
    <property type="entry name" value="SH3_Nebulin_family_C"/>
    <property type="match status" value="1"/>
</dbReference>
<dbReference type="STRING" id="6526.A0A2C9K564"/>
<dbReference type="SMART" id="SM00326">
    <property type="entry name" value="SH3"/>
    <property type="match status" value="1"/>
</dbReference>
<evidence type="ECO:0000259" key="9">
    <source>
        <dbReference type="PROSITE" id="PS50002"/>
    </source>
</evidence>
<dbReference type="Pfam" id="PF00880">
    <property type="entry name" value="Nebulin"/>
    <property type="match status" value="1"/>
</dbReference>
<dbReference type="GO" id="GO:0005925">
    <property type="term" value="C:focal adhesion"/>
    <property type="evidence" value="ECO:0007669"/>
    <property type="project" value="TreeGrafter"/>
</dbReference>
<dbReference type="InterPro" id="IPR000900">
    <property type="entry name" value="Nebulin_repeat"/>
</dbReference>
<keyword evidence="1 7" id="KW-0728">SH3 domain</keyword>
<dbReference type="OrthoDB" id="5971719at2759"/>
<dbReference type="VEuPathDB" id="VectorBase:BGLB013403"/>
<feature type="region of interest" description="Disordered" evidence="8">
    <location>
        <begin position="280"/>
        <end position="303"/>
    </location>
</feature>
<dbReference type="Gene3D" id="2.30.30.40">
    <property type="entry name" value="SH3 Domains"/>
    <property type="match status" value="1"/>
</dbReference>
<evidence type="ECO:0000256" key="6">
    <source>
        <dbReference type="PROSITE-ProRule" id="PRU00125"/>
    </source>
</evidence>
<dbReference type="PANTHER" id="PTHR46218">
    <property type="entry name" value="LASP"/>
    <property type="match status" value="1"/>
</dbReference>
<dbReference type="PROSITE" id="PS00478">
    <property type="entry name" value="LIM_DOMAIN_1"/>
    <property type="match status" value="1"/>
</dbReference>
<dbReference type="EnsemblMetazoa" id="BGLB013403-RD">
    <property type="protein sequence ID" value="BGLB013403-PD"/>
    <property type="gene ID" value="BGLB013403"/>
</dbReference>
<name>A0A2C9K564_BIOGL</name>
<accession>A0A2C9K564</accession>
<feature type="region of interest" description="Disordered" evidence="8">
    <location>
        <begin position="128"/>
        <end position="249"/>
    </location>
</feature>
<feature type="domain" description="SH3" evidence="9">
    <location>
        <begin position="307"/>
        <end position="367"/>
    </location>
</feature>
<protein>
    <recommendedName>
        <fullName evidence="13">SH3 domain-containing protein</fullName>
    </recommendedName>
</protein>
<proteinExistence type="predicted"/>
<feature type="compositionally biased region" description="Basic and acidic residues" evidence="8">
    <location>
        <begin position="179"/>
        <end position="188"/>
    </location>
</feature>
<evidence type="ECO:0000256" key="8">
    <source>
        <dbReference type="SAM" id="MobiDB-lite"/>
    </source>
</evidence>
<dbReference type="InterPro" id="IPR001452">
    <property type="entry name" value="SH3_domain"/>
</dbReference>
<evidence type="ECO:0000313" key="12">
    <source>
        <dbReference type="Proteomes" id="UP000076420"/>
    </source>
</evidence>
<dbReference type="GO" id="GO:0046872">
    <property type="term" value="F:metal ion binding"/>
    <property type="evidence" value="ECO:0007669"/>
    <property type="project" value="UniProtKB-KW"/>
</dbReference>
<dbReference type="Pfam" id="PF00018">
    <property type="entry name" value="SH3_1"/>
    <property type="match status" value="1"/>
</dbReference>
<dbReference type="KEGG" id="bgt:106051834"/>
<dbReference type="PRINTS" id="PR00452">
    <property type="entry name" value="SH3DOMAIN"/>
</dbReference>
<dbReference type="Pfam" id="PF00412">
    <property type="entry name" value="LIM"/>
    <property type="match status" value="1"/>
</dbReference>
<dbReference type="SUPFAM" id="SSF50044">
    <property type="entry name" value="SH3-domain"/>
    <property type="match status" value="1"/>
</dbReference>
<dbReference type="FunFam" id="2.10.110.10:FF:000087">
    <property type="entry name" value="LIM zinc-binding domain-containing Nebulette"/>
    <property type="match status" value="1"/>
</dbReference>
<gene>
    <name evidence="11" type="primary">106051834</name>
</gene>
<evidence type="ECO:0000256" key="2">
    <source>
        <dbReference type="ARBA" id="ARBA00022723"/>
    </source>
</evidence>
<feature type="domain" description="LIM zinc-binding" evidence="10">
    <location>
        <begin position="3"/>
        <end position="63"/>
    </location>
</feature>
<dbReference type="PROSITE" id="PS51216">
    <property type="entry name" value="NEBULIN"/>
    <property type="match status" value="1"/>
</dbReference>
<evidence type="ECO:0000256" key="3">
    <source>
        <dbReference type="ARBA" id="ARBA00022737"/>
    </source>
</evidence>
<dbReference type="InterPro" id="IPR001781">
    <property type="entry name" value="Znf_LIM"/>
</dbReference>
<organism evidence="11 12">
    <name type="scientific">Biomphalaria glabrata</name>
    <name type="common">Bloodfluke planorb</name>
    <name type="synonym">Freshwater snail</name>
    <dbReference type="NCBI Taxonomy" id="6526"/>
    <lineage>
        <taxon>Eukaryota</taxon>
        <taxon>Metazoa</taxon>
        <taxon>Spiralia</taxon>
        <taxon>Lophotrochozoa</taxon>
        <taxon>Mollusca</taxon>
        <taxon>Gastropoda</taxon>
        <taxon>Heterobranchia</taxon>
        <taxon>Euthyneura</taxon>
        <taxon>Panpulmonata</taxon>
        <taxon>Hygrophila</taxon>
        <taxon>Lymnaeoidea</taxon>
        <taxon>Planorbidae</taxon>
        <taxon>Biomphalaria</taxon>
    </lineage>
</organism>
<sequence>MSKKCAKCLKTVYPTEELKCLDKIWHKLCFKCEVCGMTLNMKNYKGFEKLPYCSAHYPTTKPTAVADTPEARRIAENTKIQSNVQYHADFEKQKGFKTSVADDPETSRIKQNTQIQSNVNYWGLKEQREQMEGRRPQEALDDVTRRSRNPGKISDYDPTEGQEIDSPYSKRSSANVVYDSKRGGEGEPRISVQKGSGRPSPGGHQPFSYGGNAGAPPPMGGHSQNRSSYEDDGYAQRAQQQSQQPYSYAQGHRLHGQRVQPGSIADYDPLNQHHSSVVRNSYGQSQPQAYQPAPPQAQPPRAAQAAPKQVIYRALYDYSAADNDEVSFMDGDHIVNVEVVDAGWMIGTVQRTGQHGMLPSNYVERIN</sequence>
<dbReference type="CDD" id="cd09447">
    <property type="entry name" value="LIM_LASP"/>
    <property type="match status" value="1"/>
</dbReference>
<evidence type="ECO:0000256" key="1">
    <source>
        <dbReference type="ARBA" id="ARBA00022443"/>
    </source>
</evidence>
<keyword evidence="2 6" id="KW-0479">Metal-binding</keyword>
<dbReference type="VEuPathDB" id="VectorBase:BGLAX_026607"/>
<evidence type="ECO:0000256" key="5">
    <source>
        <dbReference type="ARBA" id="ARBA00023038"/>
    </source>
</evidence>
<dbReference type="AlphaFoldDB" id="A0A2C9K564"/>
<dbReference type="SMART" id="SM00227">
    <property type="entry name" value="NEBU"/>
    <property type="match status" value="2"/>
</dbReference>
<evidence type="ECO:0008006" key="13">
    <source>
        <dbReference type="Google" id="ProtNLM"/>
    </source>
</evidence>
<evidence type="ECO:0000259" key="10">
    <source>
        <dbReference type="PROSITE" id="PS50023"/>
    </source>
</evidence>
<evidence type="ECO:0000256" key="4">
    <source>
        <dbReference type="ARBA" id="ARBA00022833"/>
    </source>
</evidence>
<keyword evidence="4 6" id="KW-0862">Zinc</keyword>
<feature type="compositionally biased region" description="Low complexity" evidence="8">
    <location>
        <begin position="235"/>
        <end position="249"/>
    </location>
</feature>
<dbReference type="PROSITE" id="PS50023">
    <property type="entry name" value="LIM_DOMAIN_2"/>
    <property type="match status" value="1"/>
</dbReference>
<dbReference type="FunFam" id="2.30.30.40:FF:000007">
    <property type="entry name" value="nebulin isoform X1"/>
    <property type="match status" value="1"/>
</dbReference>
<dbReference type="InterPro" id="IPR051759">
    <property type="entry name" value="LIM-SH3_domain_protein"/>
</dbReference>
<dbReference type="InterPro" id="IPR036028">
    <property type="entry name" value="SH3-like_dom_sf"/>
</dbReference>
<dbReference type="GO" id="GO:0051015">
    <property type="term" value="F:actin filament binding"/>
    <property type="evidence" value="ECO:0007669"/>
    <property type="project" value="TreeGrafter"/>
</dbReference>
<dbReference type="PROSITE" id="PS50002">
    <property type="entry name" value="SH3"/>
    <property type="match status" value="1"/>
</dbReference>
<dbReference type="Proteomes" id="UP000076420">
    <property type="component" value="Unassembled WGS sequence"/>
</dbReference>
<keyword evidence="5 6" id="KW-0440">LIM domain</keyword>
<keyword evidence="3" id="KW-0677">Repeat</keyword>
<evidence type="ECO:0000256" key="7">
    <source>
        <dbReference type="PROSITE-ProRule" id="PRU00192"/>
    </source>
</evidence>
<reference evidence="11" key="1">
    <citation type="submission" date="2020-05" db="UniProtKB">
        <authorList>
            <consortium name="EnsemblMetazoa"/>
        </authorList>
    </citation>
    <scope>IDENTIFICATION</scope>
    <source>
        <strain evidence="11">BB02</strain>
    </source>
</reference>